<keyword evidence="3" id="KW-0547">Nucleotide-binding</keyword>
<comment type="similarity">
    <text evidence="1">Belongs to the ABC transporter superfamily.</text>
</comment>
<evidence type="ECO:0000256" key="4">
    <source>
        <dbReference type="ARBA" id="ARBA00022840"/>
    </source>
</evidence>
<dbReference type="OrthoDB" id="9778870at2"/>
<dbReference type="InterPro" id="IPR050683">
    <property type="entry name" value="Bact_Polysacc_Export_ATP-bd"/>
</dbReference>
<evidence type="ECO:0000313" key="6">
    <source>
        <dbReference type="EMBL" id="API87378.1"/>
    </source>
</evidence>
<dbReference type="Proteomes" id="UP000184222">
    <property type="component" value="Chromosome"/>
</dbReference>
<organism evidence="6 7">
    <name type="scientific">Francisella uliginis</name>
    <dbReference type="NCBI Taxonomy" id="573570"/>
    <lineage>
        <taxon>Bacteria</taxon>
        <taxon>Pseudomonadati</taxon>
        <taxon>Pseudomonadota</taxon>
        <taxon>Gammaproteobacteria</taxon>
        <taxon>Thiotrichales</taxon>
        <taxon>Francisellaceae</taxon>
        <taxon>Francisella</taxon>
    </lineage>
</organism>
<protein>
    <submittedName>
        <fullName evidence="6">ABC transporter ATP-binding protein</fullName>
    </submittedName>
</protein>
<evidence type="ECO:0000256" key="2">
    <source>
        <dbReference type="ARBA" id="ARBA00022448"/>
    </source>
</evidence>
<dbReference type="InterPro" id="IPR017871">
    <property type="entry name" value="ABC_transporter-like_CS"/>
</dbReference>
<dbReference type="PANTHER" id="PTHR46743:SF2">
    <property type="entry name" value="TEICHOIC ACIDS EXPORT ATP-BINDING PROTEIN TAGH"/>
    <property type="match status" value="1"/>
</dbReference>
<dbReference type="EMBL" id="CP016796">
    <property type="protein sequence ID" value="API87378.1"/>
    <property type="molecule type" value="Genomic_DNA"/>
</dbReference>
<keyword evidence="7" id="KW-1185">Reference proteome</keyword>
<dbReference type="Pfam" id="PF00005">
    <property type="entry name" value="ABC_tran"/>
    <property type="match status" value="1"/>
</dbReference>
<dbReference type="SUPFAM" id="SSF52540">
    <property type="entry name" value="P-loop containing nucleoside triphosphate hydrolases"/>
    <property type="match status" value="1"/>
</dbReference>
<dbReference type="GO" id="GO:0140359">
    <property type="term" value="F:ABC-type transporter activity"/>
    <property type="evidence" value="ECO:0007669"/>
    <property type="project" value="InterPro"/>
</dbReference>
<reference evidence="6 7" key="1">
    <citation type="journal article" date="2016" name="Appl. Environ. Microbiol.">
        <title>Whole genome relationships among Francisella bacteria of diverse origin define new species and provide specific regions for detection.</title>
        <authorList>
            <person name="Challacombe J.F."/>
            <person name="Petersen J.M."/>
            <person name="Gallegos-Graves V."/>
            <person name="Hodge D."/>
            <person name="Pillai S."/>
            <person name="Kuske C.R."/>
        </authorList>
    </citation>
    <scope>NUCLEOTIDE SEQUENCE [LARGE SCALE GENOMIC DNA]</scope>
    <source>
        <strain evidence="7">TX07-7310</strain>
    </source>
</reference>
<dbReference type="PANTHER" id="PTHR46743">
    <property type="entry name" value="TEICHOIC ACIDS EXPORT ATP-BINDING PROTEIN TAGH"/>
    <property type="match status" value="1"/>
</dbReference>
<dbReference type="InterPro" id="IPR003593">
    <property type="entry name" value="AAA+_ATPase"/>
</dbReference>
<dbReference type="STRING" id="573570.F7310_08380"/>
<gene>
    <name evidence="6" type="ORF">F7310_08380</name>
</gene>
<evidence type="ECO:0000259" key="5">
    <source>
        <dbReference type="PROSITE" id="PS50893"/>
    </source>
</evidence>
<evidence type="ECO:0000256" key="1">
    <source>
        <dbReference type="ARBA" id="ARBA00005417"/>
    </source>
</evidence>
<dbReference type="CDD" id="cd03220">
    <property type="entry name" value="ABC_KpsT_Wzt"/>
    <property type="match status" value="1"/>
</dbReference>
<dbReference type="InterPro" id="IPR003439">
    <property type="entry name" value="ABC_transporter-like_ATP-bd"/>
</dbReference>
<evidence type="ECO:0000313" key="7">
    <source>
        <dbReference type="Proteomes" id="UP000184222"/>
    </source>
</evidence>
<name>A0A1L4BU50_9GAMM</name>
<keyword evidence="4 6" id="KW-0067">ATP-binding</keyword>
<dbReference type="PROSITE" id="PS50893">
    <property type="entry name" value="ABC_TRANSPORTER_2"/>
    <property type="match status" value="1"/>
</dbReference>
<dbReference type="SMART" id="SM00382">
    <property type="entry name" value="AAA"/>
    <property type="match status" value="1"/>
</dbReference>
<dbReference type="Gene3D" id="3.40.50.300">
    <property type="entry name" value="P-loop containing nucleotide triphosphate hydrolases"/>
    <property type="match status" value="1"/>
</dbReference>
<dbReference type="InterPro" id="IPR015860">
    <property type="entry name" value="ABC_transpr_TagH-like"/>
</dbReference>
<dbReference type="GO" id="GO:0016887">
    <property type="term" value="F:ATP hydrolysis activity"/>
    <property type="evidence" value="ECO:0007669"/>
    <property type="project" value="InterPro"/>
</dbReference>
<dbReference type="KEGG" id="frx:F7310_08380"/>
<keyword evidence="2" id="KW-0813">Transport</keyword>
<dbReference type="GO" id="GO:0005524">
    <property type="term" value="F:ATP binding"/>
    <property type="evidence" value="ECO:0007669"/>
    <property type="project" value="UniProtKB-KW"/>
</dbReference>
<dbReference type="RefSeq" id="WP_072713162.1">
    <property type="nucleotide sequence ID" value="NZ_CP016796.1"/>
</dbReference>
<dbReference type="GO" id="GO:0016020">
    <property type="term" value="C:membrane"/>
    <property type="evidence" value="ECO:0007669"/>
    <property type="project" value="InterPro"/>
</dbReference>
<sequence>MIELKNATKFYNIKGKKHYILDNVSYRFPSGKSIGLLGANGAGKSTLLRLLGGIELPNAGKIITTSSISWPVGLSAGFQGSLTARENIKFVCQIHGKNIKEAKRIADFVYDFAEIDDFFDMPVKSYSSGMKNRVNFGLSMAFDFDYYLVDEVTAVGDAKFKAKAKKEFDKKRKSSCVIMVSHSMSELKKNVDIGVLLKDGKISIYENIDDAINEYQK</sequence>
<evidence type="ECO:0000256" key="3">
    <source>
        <dbReference type="ARBA" id="ARBA00022741"/>
    </source>
</evidence>
<proteinExistence type="inferred from homology"/>
<feature type="domain" description="ABC transporter" evidence="5">
    <location>
        <begin position="2"/>
        <end position="217"/>
    </location>
</feature>
<dbReference type="PROSITE" id="PS00211">
    <property type="entry name" value="ABC_TRANSPORTER_1"/>
    <property type="match status" value="1"/>
</dbReference>
<dbReference type="AlphaFoldDB" id="A0A1L4BU50"/>
<dbReference type="InterPro" id="IPR027417">
    <property type="entry name" value="P-loop_NTPase"/>
</dbReference>
<accession>A0A1L4BU50</accession>